<dbReference type="PANTHER" id="PTHR12991:SF10">
    <property type="entry name" value="GATOR COMPLEX PROTEIN NPRL2"/>
    <property type="match status" value="1"/>
</dbReference>
<dbReference type="GO" id="GO:1904262">
    <property type="term" value="P:negative regulation of TORC1 signaling"/>
    <property type="evidence" value="ECO:0007669"/>
    <property type="project" value="TreeGrafter"/>
</dbReference>
<dbReference type="EMBL" id="CDMZ01000918">
    <property type="protein sequence ID" value="CEM23964.1"/>
    <property type="molecule type" value="Genomic_DNA"/>
</dbReference>
<feature type="region of interest" description="Disordered" evidence="2">
    <location>
        <begin position="445"/>
        <end position="466"/>
    </location>
</feature>
<organism evidence="3">
    <name type="scientific">Chromera velia CCMP2878</name>
    <dbReference type="NCBI Taxonomy" id="1169474"/>
    <lineage>
        <taxon>Eukaryota</taxon>
        <taxon>Sar</taxon>
        <taxon>Alveolata</taxon>
        <taxon>Colpodellida</taxon>
        <taxon>Chromeraceae</taxon>
        <taxon>Chromera</taxon>
    </lineage>
</organism>
<evidence type="ECO:0008006" key="4">
    <source>
        <dbReference type="Google" id="ProtNLM"/>
    </source>
</evidence>
<dbReference type="GO" id="GO:0005096">
    <property type="term" value="F:GTPase activator activity"/>
    <property type="evidence" value="ECO:0007669"/>
    <property type="project" value="TreeGrafter"/>
</dbReference>
<sequence length="1048" mass="110851">MNEIGEVRALAFCKFDLEEGPRIVCTDPPGVMAGHFPAFSKYFMPNKDITGNVISVRVGNWCLVGMPLTVEDKGKYARNSFQFCICAVVAADVPMSPHRLLAAQLANEFANLEVTISFLSDDSPENEVKIANTLALLRAQINAAGRVFVPITASDSICFVVRADLPASWYVDISEVPLPLYDIPALLSCAHAQSDCDAPGGVPGLQWGGAYGPPPPMPHASSGPKQLPTSANSASGLIPEKAQLEALAEEDSGGAVVTETPMRRKETENVWRVGEKERERGVLSWGVSSTFLDREGERNEEIGTARDVSGESGREKREAVFERVELGGGALEGPSASPRLGGMGMALSPTGRNQLAGSERERESMDTGGGTNRLQLFTRTQAPHVYAHTLDHPFGLDPPLPEEEEDGGLGEGEGDGGGSVVADDGSEEGMDGENESVYADFFGEYEGDEEGEDDVRRWGDGRGEGGRRASVRLASLDLHGTASDGEEEDEEDVFMTGGPFHHEQGGGMTGGSSGNARGVRVGMDVDLTLHQILPFVDGSSNVRAIAINSLVDEEPVQICVRHLIYYGLVRMIDSFHMSNRYRLLPSFKRAFSNPAIRQQAPVYVVGGPHIYKQRRERGLALPDSSDLLRLFAQLSDVNCSNTVVPPASLQLPGGLVLDANGDLRVDGGGTGGGDDEEDAEGGAPQWGEHGVGPHWNAQGGDASIHLRRGRQHQTVADFARDNAAVLRRFGISLKHLIALGLRWQFLRRVHEYPCLLRRRVSAKVRRGPGAGLFESDGGGPPKGKDEFPSFHHSNSVSSSHRDKERGRGIQTSRPPSCPPAGSSVSPPGSAPRPPTPSSTRTVTSESGISSASMANAGRHPVRSSASAGGATFAHARLTAESSVVDSLHGGPHTSPAPTSAPGASGVSADSSIAQGAGVLTSVLTAPYLNFWAASVCPDASPYGLPLPAGGGGSEEAGGQGQGQGGGGGEESGGSGMGGVGACRTVSAETEDEIEELRGLCHSAMTQVADGLNSLDHFCARFYLPREVAERELEVIARMHGLRLVTIWR</sequence>
<feature type="region of interest" description="Disordered" evidence="2">
    <location>
        <begin position="393"/>
        <end position="432"/>
    </location>
</feature>
<feature type="compositionally biased region" description="Acidic residues" evidence="2">
    <location>
        <begin position="484"/>
        <end position="493"/>
    </location>
</feature>
<evidence type="ECO:0000313" key="3">
    <source>
        <dbReference type="EMBL" id="CEM23964.1"/>
    </source>
</evidence>
<feature type="region of interest" description="Disordered" evidence="2">
    <location>
        <begin position="326"/>
        <end position="372"/>
    </location>
</feature>
<feature type="region of interest" description="Disordered" evidence="2">
    <location>
        <begin position="478"/>
        <end position="517"/>
    </location>
</feature>
<feature type="compositionally biased region" description="Basic and acidic residues" evidence="2">
    <location>
        <begin position="454"/>
        <end position="466"/>
    </location>
</feature>
<evidence type="ECO:0000256" key="2">
    <source>
        <dbReference type="SAM" id="MobiDB-lite"/>
    </source>
</evidence>
<dbReference type="GO" id="GO:0010508">
    <property type="term" value="P:positive regulation of autophagy"/>
    <property type="evidence" value="ECO:0007669"/>
    <property type="project" value="TreeGrafter"/>
</dbReference>
<name>A0A0G4G623_9ALVE</name>
<feature type="region of interest" description="Disordered" evidence="2">
    <location>
        <begin position="207"/>
        <end position="233"/>
    </location>
</feature>
<proteinExistence type="inferred from homology"/>
<feature type="compositionally biased region" description="Gly residues" evidence="2">
    <location>
        <begin position="948"/>
        <end position="980"/>
    </location>
</feature>
<evidence type="ECO:0000256" key="1">
    <source>
        <dbReference type="ARBA" id="ARBA00008433"/>
    </source>
</evidence>
<feature type="region of interest" description="Disordered" evidence="2">
    <location>
        <begin position="767"/>
        <end position="868"/>
    </location>
</feature>
<dbReference type="Pfam" id="PF06218">
    <property type="entry name" value="NPR2"/>
    <property type="match status" value="2"/>
</dbReference>
<reference evidence="3" key="1">
    <citation type="submission" date="2014-11" db="EMBL/GenBank/DDBJ databases">
        <authorList>
            <person name="Otto D Thomas"/>
            <person name="Naeem Raeece"/>
        </authorList>
    </citation>
    <scope>NUCLEOTIDE SEQUENCE</scope>
</reference>
<dbReference type="GO" id="GO:0005774">
    <property type="term" value="C:vacuolar membrane"/>
    <property type="evidence" value="ECO:0007669"/>
    <property type="project" value="TreeGrafter"/>
</dbReference>
<feature type="region of interest" description="Disordered" evidence="2">
    <location>
        <begin position="883"/>
        <end position="909"/>
    </location>
</feature>
<dbReference type="VEuPathDB" id="CryptoDB:Cvel_20439"/>
<protein>
    <recommendedName>
        <fullName evidence="4">Nitrogen permease regulator 2</fullName>
    </recommendedName>
</protein>
<accession>A0A0G4G623</accession>
<feature type="region of interest" description="Disordered" evidence="2">
    <location>
        <begin position="946"/>
        <end position="980"/>
    </location>
</feature>
<feature type="compositionally biased region" description="Acidic residues" evidence="2">
    <location>
        <begin position="400"/>
        <end position="414"/>
    </location>
</feature>
<dbReference type="GO" id="GO:1990130">
    <property type="term" value="C:GATOR1 complex"/>
    <property type="evidence" value="ECO:0007669"/>
    <property type="project" value="TreeGrafter"/>
</dbReference>
<dbReference type="AlphaFoldDB" id="A0A0G4G623"/>
<comment type="similarity">
    <text evidence="1">Belongs to the NPR2 family.</text>
</comment>
<gene>
    <name evidence="3" type="ORF">Cvel_20439</name>
</gene>
<dbReference type="InterPro" id="IPR009348">
    <property type="entry name" value="NPR2-like"/>
</dbReference>
<feature type="region of interest" description="Disordered" evidence="2">
    <location>
        <begin position="666"/>
        <end position="701"/>
    </location>
</feature>
<dbReference type="PANTHER" id="PTHR12991">
    <property type="entry name" value="NITROGEN PERMEASE REGULATOR 2/TUMOR SUPPRESSOR CANDIDATE 4"/>
    <property type="match status" value="1"/>
</dbReference>